<gene>
    <name evidence="2" type="ORF">THAOC_23364</name>
</gene>
<evidence type="ECO:0000313" key="2">
    <source>
        <dbReference type="EMBL" id="EJK56699.1"/>
    </source>
</evidence>
<proteinExistence type="predicted"/>
<name>K0RWD3_THAOC</name>
<dbReference type="EMBL" id="AGNL01030781">
    <property type="protein sequence ID" value="EJK56699.1"/>
    <property type="molecule type" value="Genomic_DNA"/>
</dbReference>
<comment type="caution">
    <text evidence="2">The sequence shown here is derived from an EMBL/GenBank/DDBJ whole genome shotgun (WGS) entry which is preliminary data.</text>
</comment>
<evidence type="ECO:0000256" key="1">
    <source>
        <dbReference type="SAM" id="MobiDB-lite"/>
    </source>
</evidence>
<keyword evidence="3" id="KW-1185">Reference proteome</keyword>
<dbReference type="AlphaFoldDB" id="K0RWD3"/>
<accession>K0RWD3</accession>
<evidence type="ECO:0000313" key="3">
    <source>
        <dbReference type="Proteomes" id="UP000266841"/>
    </source>
</evidence>
<feature type="region of interest" description="Disordered" evidence="1">
    <location>
        <begin position="48"/>
        <end position="87"/>
    </location>
</feature>
<dbReference type="Proteomes" id="UP000266841">
    <property type="component" value="Unassembled WGS sequence"/>
</dbReference>
<reference evidence="2 3" key="1">
    <citation type="journal article" date="2012" name="Genome Biol.">
        <title>Genome and low-iron response of an oceanic diatom adapted to chronic iron limitation.</title>
        <authorList>
            <person name="Lommer M."/>
            <person name="Specht M."/>
            <person name="Roy A.S."/>
            <person name="Kraemer L."/>
            <person name="Andreson R."/>
            <person name="Gutowska M.A."/>
            <person name="Wolf J."/>
            <person name="Bergner S.V."/>
            <person name="Schilhabel M.B."/>
            <person name="Klostermeier U.C."/>
            <person name="Beiko R.G."/>
            <person name="Rosenstiel P."/>
            <person name="Hippler M."/>
            <person name="Laroche J."/>
        </authorList>
    </citation>
    <scope>NUCLEOTIDE SEQUENCE [LARGE SCALE GENOMIC DNA]</scope>
    <source>
        <strain evidence="2 3">CCMP1005</strain>
    </source>
</reference>
<protein>
    <submittedName>
        <fullName evidence="2">Uncharacterized protein</fullName>
    </submittedName>
</protein>
<organism evidence="2 3">
    <name type="scientific">Thalassiosira oceanica</name>
    <name type="common">Marine diatom</name>
    <dbReference type="NCBI Taxonomy" id="159749"/>
    <lineage>
        <taxon>Eukaryota</taxon>
        <taxon>Sar</taxon>
        <taxon>Stramenopiles</taxon>
        <taxon>Ochrophyta</taxon>
        <taxon>Bacillariophyta</taxon>
        <taxon>Coscinodiscophyceae</taxon>
        <taxon>Thalassiosirophycidae</taxon>
        <taxon>Thalassiosirales</taxon>
        <taxon>Thalassiosiraceae</taxon>
        <taxon>Thalassiosira</taxon>
    </lineage>
</organism>
<sequence length="143" mass="15520">VEGPSLKGRSAMLRCVVDPPRMAVVSDDDVMRRAFAVRMRTDVGGADDGRVNADACVDEPRRSRPRAREDSFIISRGPEMEGSDGSNKDTCEVVTRCWVRVPSLTLLRTLGSLPAGGLALARALAQNPTKADRTQNSARDRLP</sequence>
<feature type="non-terminal residue" evidence="2">
    <location>
        <position position="1"/>
    </location>
</feature>
<feature type="compositionally biased region" description="Basic and acidic residues" evidence="1">
    <location>
        <begin position="58"/>
        <end position="71"/>
    </location>
</feature>